<dbReference type="InterPro" id="IPR011547">
    <property type="entry name" value="SLC26A/SulP_dom"/>
</dbReference>
<evidence type="ECO:0000313" key="8">
    <source>
        <dbReference type="Proteomes" id="UP000481153"/>
    </source>
</evidence>
<keyword evidence="2 5" id="KW-0812">Transmembrane</keyword>
<feature type="transmembrane region" description="Helical" evidence="5">
    <location>
        <begin position="80"/>
        <end position="105"/>
    </location>
</feature>
<feature type="transmembrane region" description="Helical" evidence="5">
    <location>
        <begin position="337"/>
        <end position="356"/>
    </location>
</feature>
<dbReference type="SUPFAM" id="SSF52091">
    <property type="entry name" value="SpoIIaa-like"/>
    <property type="match status" value="1"/>
</dbReference>
<evidence type="ECO:0000256" key="3">
    <source>
        <dbReference type="ARBA" id="ARBA00022989"/>
    </source>
</evidence>
<feature type="domain" description="STAS" evidence="6">
    <location>
        <begin position="512"/>
        <end position="561"/>
    </location>
</feature>
<dbReference type="EMBL" id="VJMJ01000101">
    <property type="protein sequence ID" value="KAF0735065.1"/>
    <property type="molecule type" value="Genomic_DNA"/>
</dbReference>
<keyword evidence="3 5" id="KW-1133">Transmembrane helix</keyword>
<feature type="transmembrane region" description="Helical" evidence="5">
    <location>
        <begin position="460"/>
        <end position="484"/>
    </location>
</feature>
<comment type="caution">
    <text evidence="7">The sequence shown here is derived from an EMBL/GenBank/DDBJ whole genome shotgun (WGS) entry which is preliminary data.</text>
</comment>
<name>A0A6G0X507_9STRA</name>
<dbReference type="AlphaFoldDB" id="A0A6G0X507"/>
<dbReference type="InterPro" id="IPR052706">
    <property type="entry name" value="Membrane-Transporter-like"/>
</dbReference>
<evidence type="ECO:0000256" key="2">
    <source>
        <dbReference type="ARBA" id="ARBA00022692"/>
    </source>
</evidence>
<dbReference type="GO" id="GO:0016020">
    <property type="term" value="C:membrane"/>
    <property type="evidence" value="ECO:0007669"/>
    <property type="project" value="UniProtKB-SubCell"/>
</dbReference>
<keyword evidence="4 5" id="KW-0472">Membrane</keyword>
<organism evidence="7 8">
    <name type="scientific">Aphanomyces euteiches</name>
    <dbReference type="NCBI Taxonomy" id="100861"/>
    <lineage>
        <taxon>Eukaryota</taxon>
        <taxon>Sar</taxon>
        <taxon>Stramenopiles</taxon>
        <taxon>Oomycota</taxon>
        <taxon>Saprolegniomycetes</taxon>
        <taxon>Saprolegniales</taxon>
        <taxon>Verrucalvaceae</taxon>
        <taxon>Aphanomyces</taxon>
    </lineage>
</organism>
<comment type="subcellular location">
    <subcellularLocation>
        <location evidence="1">Membrane</location>
        <topology evidence="1">Multi-pass membrane protein</topology>
    </subcellularLocation>
</comment>
<feature type="transmembrane region" description="Helical" evidence="5">
    <location>
        <begin position="112"/>
        <end position="136"/>
    </location>
</feature>
<evidence type="ECO:0000256" key="4">
    <source>
        <dbReference type="ARBA" id="ARBA00023136"/>
    </source>
</evidence>
<dbReference type="InterPro" id="IPR002645">
    <property type="entry name" value="STAS_dom"/>
</dbReference>
<evidence type="ECO:0000313" key="7">
    <source>
        <dbReference type="EMBL" id="KAF0735065.1"/>
    </source>
</evidence>
<feature type="transmembrane region" description="Helical" evidence="5">
    <location>
        <begin position="206"/>
        <end position="224"/>
    </location>
</feature>
<feature type="transmembrane region" description="Helical" evidence="5">
    <location>
        <begin position="403"/>
        <end position="420"/>
    </location>
</feature>
<feature type="transmembrane region" description="Helical" evidence="5">
    <location>
        <begin position="376"/>
        <end position="397"/>
    </location>
</feature>
<dbReference type="Gene3D" id="3.30.750.24">
    <property type="entry name" value="STAS domain"/>
    <property type="match status" value="1"/>
</dbReference>
<feature type="transmembrane region" description="Helical" evidence="5">
    <location>
        <begin position="236"/>
        <end position="256"/>
    </location>
</feature>
<proteinExistence type="predicted"/>
<feature type="transmembrane region" description="Helical" evidence="5">
    <location>
        <begin position="429"/>
        <end position="448"/>
    </location>
</feature>
<gene>
    <name evidence="7" type="ORF">Ae201684_008280</name>
</gene>
<evidence type="ECO:0000256" key="1">
    <source>
        <dbReference type="ARBA" id="ARBA00004141"/>
    </source>
</evidence>
<dbReference type="SUPFAM" id="SSF51206">
    <property type="entry name" value="cAMP-binding domain-like"/>
    <property type="match status" value="1"/>
</dbReference>
<dbReference type="PANTHER" id="PTHR43310">
    <property type="entry name" value="SULFATE TRANSPORTER YBAR-RELATED"/>
    <property type="match status" value="1"/>
</dbReference>
<dbReference type="PANTHER" id="PTHR43310:SF2">
    <property type="entry name" value="SLC26A_SULP TRANSPORTER DOMAIN-CONTAINING PROTEIN"/>
    <property type="match status" value="1"/>
</dbReference>
<dbReference type="VEuPathDB" id="FungiDB:AeMF1_015536"/>
<feature type="transmembrane region" description="Helical" evidence="5">
    <location>
        <begin position="171"/>
        <end position="194"/>
    </location>
</feature>
<dbReference type="PROSITE" id="PS50801">
    <property type="entry name" value="STAS"/>
    <property type="match status" value="1"/>
</dbReference>
<keyword evidence="8" id="KW-1185">Reference proteome</keyword>
<reference evidence="7 8" key="1">
    <citation type="submission" date="2019-07" db="EMBL/GenBank/DDBJ databases">
        <title>Genomics analysis of Aphanomyces spp. identifies a new class of oomycete effector associated with host adaptation.</title>
        <authorList>
            <person name="Gaulin E."/>
        </authorList>
    </citation>
    <scope>NUCLEOTIDE SEQUENCE [LARGE SCALE GENOMIC DNA]</scope>
    <source>
        <strain evidence="7 8">ATCC 201684</strain>
    </source>
</reference>
<dbReference type="Proteomes" id="UP000481153">
    <property type="component" value="Unassembled WGS sequence"/>
</dbReference>
<feature type="transmembrane region" description="Helical" evidence="5">
    <location>
        <begin position="268"/>
        <end position="290"/>
    </location>
</feature>
<sequence length="744" mass="81074">MLDPSAVPSLRESIRSKSTEYLSSHEGKRSRGSFFAPATVVPNESAPLLPLHNTTKCIDLDVASVEETTKPTWSGYVNEVGINCLSGVIAFMLTSTIAVSTANVLVGTSGPLSAYVANAIDMHLLGTALMCVFLSWRSSVPYAMGAIDASVVPILAGMAQSISHRLGHNMVIAVPTVLVASALSSVFIGVLLFSLGYFRVTSVVNYLPYPVIAGFLSGLGGVLIKDGIEISSSVSFPTSLETIALVLPTIVFAVLATAAKQFHISPNVVFPTLIIGSIVGFHIIASSASIDTAPWLFNWSSKMLRETPRWYSWAEIAWSEVSWSVLGLAFLEIVPTLLLLISLKYSVLIGSLSTIFRQNVNVDFEVETIGKANILAGLLGCCGGTHYVSAMALMANFKAHPRAPVLICAVLLVLLWGVGLKPLLVIPKFVFGGLLMYIGFHFLENYMIAPAAFLSRLEVATILITFLTFLTLGVLPSVGLGVVLSMLTALMDLHVSGCVKDCARMHDNATFMLRLHGNLSFANAMQVLDLVKSQWLTLPYETLVLDFESVLLVDGTFVQILRRAQGVADNCHFEIHLCHVPTQIQSRFAALKIRRHESFHHFMDAHHTNVAAKRGNQLYDSWNTFVQHHVAFEKVAPVVAKYLDEVENLPPQTMLRADYDISWTFLCVGQIEVYDASMQTKLGVLQPGDIVPVVPSQNVLAQSNCVVLRIRAESWRQLQKAAPSVAITMLESTHRAFGHRAVQK</sequence>
<dbReference type="Pfam" id="PF00916">
    <property type="entry name" value="Sulfate_transp"/>
    <property type="match status" value="1"/>
</dbReference>
<protein>
    <recommendedName>
        <fullName evidence="6">STAS domain-containing protein</fullName>
    </recommendedName>
</protein>
<dbReference type="InterPro" id="IPR036513">
    <property type="entry name" value="STAS_dom_sf"/>
</dbReference>
<evidence type="ECO:0000259" key="6">
    <source>
        <dbReference type="PROSITE" id="PS50801"/>
    </source>
</evidence>
<evidence type="ECO:0000256" key="5">
    <source>
        <dbReference type="SAM" id="Phobius"/>
    </source>
</evidence>
<dbReference type="InterPro" id="IPR018490">
    <property type="entry name" value="cNMP-bd_dom_sf"/>
</dbReference>
<accession>A0A6G0X507</accession>